<evidence type="ECO:0000313" key="8">
    <source>
        <dbReference type="EMBL" id="MCP2332863.1"/>
    </source>
</evidence>
<reference evidence="8 9" key="2">
    <citation type="submission" date="2022-06" db="EMBL/GenBank/DDBJ databases">
        <title>Genomic Encyclopedia of Type Strains, Phase I: the one thousand microbial genomes (KMG-I) project.</title>
        <authorList>
            <person name="Kyrpides N."/>
        </authorList>
    </citation>
    <scope>NUCLEOTIDE SEQUENCE [LARGE SCALE GENOMIC DNA]</scope>
    <source>
        <strain evidence="8 9">DSM 43889</strain>
    </source>
</reference>
<feature type="region of interest" description="Disordered" evidence="6">
    <location>
        <begin position="136"/>
        <end position="159"/>
    </location>
</feature>
<proteinExistence type="predicted"/>
<evidence type="ECO:0000313" key="9">
    <source>
        <dbReference type="Proteomes" id="UP000791080"/>
    </source>
</evidence>
<reference evidence="8 9" key="1">
    <citation type="submission" date="2013-07" db="EMBL/GenBank/DDBJ databases">
        <authorList>
            <consortium name="DOE Joint Genome Institute"/>
            <person name="Reeve W."/>
            <person name="Huntemann M."/>
            <person name="Han J."/>
            <person name="Chen A."/>
            <person name="Kyrpides N."/>
            <person name="Mavromatis K."/>
            <person name="Markowitz V."/>
            <person name="Palaniappan K."/>
            <person name="Ivanova N."/>
            <person name="Schaumberg A."/>
            <person name="Pati A."/>
            <person name="Liolios K."/>
            <person name="Nordberg H.P."/>
            <person name="Cantor M.N."/>
            <person name="Hua S.X."/>
            <person name="Woyke T."/>
        </authorList>
    </citation>
    <scope>NUCLEOTIDE SEQUENCE [LARGE SCALE GENOMIC DNA]</scope>
    <source>
        <strain evidence="8 9">DSM 43889</strain>
    </source>
</reference>
<dbReference type="Pfam" id="PF13245">
    <property type="entry name" value="AAA_19"/>
    <property type="match status" value="1"/>
</dbReference>
<dbReference type="Proteomes" id="UP000791080">
    <property type="component" value="Unassembled WGS sequence"/>
</dbReference>
<name>A0ABT1JL26_ACTCY</name>
<feature type="binding site" evidence="5">
    <location>
        <begin position="288"/>
        <end position="295"/>
    </location>
    <ligand>
        <name>ATP</name>
        <dbReference type="ChEBI" id="CHEBI:30616"/>
    </ligand>
</feature>
<protein>
    <recommendedName>
        <fullName evidence="7">UvrD-like helicase ATP-binding domain-containing protein</fullName>
    </recommendedName>
</protein>
<accession>A0ABT1JL26</accession>
<dbReference type="PANTHER" id="PTHR11070">
    <property type="entry name" value="UVRD / RECB / PCRA DNA HELICASE FAMILY MEMBER"/>
    <property type="match status" value="1"/>
</dbReference>
<keyword evidence="9" id="KW-1185">Reference proteome</keyword>
<dbReference type="SUPFAM" id="SSF52540">
    <property type="entry name" value="P-loop containing nucleoside triphosphate hydrolases"/>
    <property type="match status" value="1"/>
</dbReference>
<organism evidence="8 9">
    <name type="scientific">Actinoalloteichus caeruleus DSM 43889</name>
    <dbReference type="NCBI Taxonomy" id="1120930"/>
    <lineage>
        <taxon>Bacteria</taxon>
        <taxon>Bacillati</taxon>
        <taxon>Actinomycetota</taxon>
        <taxon>Actinomycetes</taxon>
        <taxon>Pseudonocardiales</taxon>
        <taxon>Pseudonocardiaceae</taxon>
        <taxon>Actinoalloteichus</taxon>
        <taxon>Actinoalloteichus cyanogriseus</taxon>
    </lineage>
</organism>
<dbReference type="Gene3D" id="3.40.50.300">
    <property type="entry name" value="P-loop containing nucleotide triphosphate hydrolases"/>
    <property type="match status" value="2"/>
</dbReference>
<evidence type="ECO:0000256" key="2">
    <source>
        <dbReference type="ARBA" id="ARBA00022801"/>
    </source>
</evidence>
<feature type="domain" description="UvrD-like helicase ATP-binding" evidence="7">
    <location>
        <begin position="267"/>
        <end position="604"/>
    </location>
</feature>
<evidence type="ECO:0000256" key="4">
    <source>
        <dbReference type="ARBA" id="ARBA00022840"/>
    </source>
</evidence>
<sequence length="730" mass="78490">MGTVVVAKEFRVGLRAVGERLDRVPPVEARRRGAWRGPQRLRRAVRDLVHRLGTAEDTPEGEAVVVRAGSVSWVAALPEEHRAVVVSLGDAERRLHVLVALRSREAALRCATGVRARPNPVNGVFEVLRDAFVAEGDDGRPDSSGGDGEGAGGPLSRRPLSELTDLGLPRWLAASAVRAGGPGQLVELLTDAPEWQRYVVLDLAAGDSAATVRRTYGLDPVSEGAERVDLVAAVEHPAAAMEFAVVDSPTTVDGLLEATSTDWWFYPHPVQRWIAFREWGPGPVRVLGGPGTGKTTVASHRAVVLARRRPDARVLLVVPDERRSEAMRARLAGLVEASVSRRVEVRDVGELARRVRAEASDGGPSGVGRAEAEEWRAVLQRSAELSARERAVLTPAFLTAEYREVLGGRGLAGLDGYLAADRGDRAVELDPAERATVWRLARRFEDHLRDRGAMTSSVLARTAADLAERAARETGAPRVTRYHHLVVDDAQDLDPTHWRLLRALVPVGPDDVLLCVDASQRTTTTEQELGGPEVGESVELVHERRATLELVRTRSDLFGDLVDVGGGSGLRSGRAGPAASFLAFDTAEKERRGVVELVRAWRVRHGADGGTAVLATTAHEADVLARRLASAGLGGVRLGEVVAEGAVSVWVGTLVDAVGCAFRRVVVVGADAERLPARNLSEAGAAGFARLLERRERRLLHLACARASDQLVITWTGEPSRFLARPQVAG</sequence>
<evidence type="ECO:0000256" key="5">
    <source>
        <dbReference type="PROSITE-ProRule" id="PRU00560"/>
    </source>
</evidence>
<dbReference type="InterPro" id="IPR027417">
    <property type="entry name" value="P-loop_NTPase"/>
</dbReference>
<gene>
    <name evidence="8" type="ORF">G443_003133</name>
</gene>
<dbReference type="InterPro" id="IPR014016">
    <property type="entry name" value="UvrD-like_ATP-bd"/>
</dbReference>
<dbReference type="Gene3D" id="1.10.10.160">
    <property type="match status" value="1"/>
</dbReference>
<keyword evidence="1 5" id="KW-0547">Nucleotide-binding</keyword>
<dbReference type="InterPro" id="IPR000212">
    <property type="entry name" value="DNA_helicase_UvrD/REP"/>
</dbReference>
<keyword evidence="2 5" id="KW-0378">Hydrolase</keyword>
<evidence type="ECO:0000256" key="3">
    <source>
        <dbReference type="ARBA" id="ARBA00022806"/>
    </source>
</evidence>
<evidence type="ECO:0000256" key="6">
    <source>
        <dbReference type="SAM" id="MobiDB-lite"/>
    </source>
</evidence>
<dbReference type="InterPro" id="IPR013986">
    <property type="entry name" value="DExx_box_DNA_helicase_dom_sf"/>
</dbReference>
<dbReference type="PANTHER" id="PTHR11070:SF45">
    <property type="entry name" value="DNA 3'-5' HELICASE"/>
    <property type="match status" value="1"/>
</dbReference>
<evidence type="ECO:0000259" key="7">
    <source>
        <dbReference type="PROSITE" id="PS51198"/>
    </source>
</evidence>
<keyword evidence="3 5" id="KW-0347">Helicase</keyword>
<evidence type="ECO:0000256" key="1">
    <source>
        <dbReference type="ARBA" id="ARBA00022741"/>
    </source>
</evidence>
<dbReference type="EMBL" id="AUBJ02000001">
    <property type="protein sequence ID" value="MCP2332863.1"/>
    <property type="molecule type" value="Genomic_DNA"/>
</dbReference>
<dbReference type="RefSeq" id="WP_026417765.1">
    <property type="nucleotide sequence ID" value="NZ_AUBJ02000001.1"/>
</dbReference>
<dbReference type="PROSITE" id="PS51198">
    <property type="entry name" value="UVRD_HELICASE_ATP_BIND"/>
    <property type="match status" value="1"/>
</dbReference>
<comment type="caution">
    <text evidence="8">The sequence shown here is derived from an EMBL/GenBank/DDBJ whole genome shotgun (WGS) entry which is preliminary data.</text>
</comment>
<keyword evidence="4 5" id="KW-0067">ATP-binding</keyword>